<dbReference type="RefSeq" id="WP_186740304.1">
    <property type="nucleotide sequence ID" value="NZ_CP060394.1"/>
</dbReference>
<dbReference type="KEGG" id="adin:H7849_14760"/>
<name>A0A7G8BD02_9BACT</name>
<organism evidence="1 2">
    <name type="scientific">Alloacidobacterium dinghuense</name>
    <dbReference type="NCBI Taxonomy" id="2763107"/>
    <lineage>
        <taxon>Bacteria</taxon>
        <taxon>Pseudomonadati</taxon>
        <taxon>Acidobacteriota</taxon>
        <taxon>Terriglobia</taxon>
        <taxon>Terriglobales</taxon>
        <taxon>Acidobacteriaceae</taxon>
        <taxon>Alloacidobacterium</taxon>
    </lineage>
</organism>
<evidence type="ECO:0000313" key="2">
    <source>
        <dbReference type="Proteomes" id="UP000515312"/>
    </source>
</evidence>
<keyword evidence="2" id="KW-1185">Reference proteome</keyword>
<evidence type="ECO:0008006" key="3">
    <source>
        <dbReference type="Google" id="ProtNLM"/>
    </source>
</evidence>
<dbReference type="EMBL" id="CP060394">
    <property type="protein sequence ID" value="QNI30422.1"/>
    <property type="molecule type" value="Genomic_DNA"/>
</dbReference>
<gene>
    <name evidence="1" type="ORF">H7849_14760</name>
</gene>
<proteinExistence type="predicted"/>
<reference evidence="1 2" key="1">
    <citation type="submission" date="2020-08" db="EMBL/GenBank/DDBJ databases">
        <title>Edaphobacter telluris sp. nov. and Acidobacterium dinghuensis sp. nov., two acidobacteria isolated from forest soil.</title>
        <authorList>
            <person name="Fu J."/>
            <person name="Qiu L."/>
        </authorList>
    </citation>
    <scope>NUCLEOTIDE SEQUENCE [LARGE SCALE GENOMIC DNA]</scope>
    <source>
        <strain evidence="1">4Y35</strain>
    </source>
</reference>
<sequence length="251" mass="28536">MLIASAVPVFSEEPAQAKTAFESYITALEARFDAQNQSVEGYLWIDQNPQRREAVRKGEIQVQEVHAPQIDRGTIEDWIGGEFLPNATLDQVLKIDQDYTNYTRYYGPELVQVQLISHHGNHFEVFYRMKKHKIVTVVLDTVHDIDFIPLGNGRYSLRSRSASVREVRNAGQSDEEVLPQGEGFGFLWAMNSYWRVEQRDGGVYIECEVVTLARSIPFGMGALLRPTIEPFASESLENTLKEKRQAVLGTK</sequence>
<dbReference type="Proteomes" id="UP000515312">
    <property type="component" value="Chromosome"/>
</dbReference>
<dbReference type="AlphaFoldDB" id="A0A7G8BD02"/>
<protein>
    <recommendedName>
        <fullName evidence="3">START domain-containing protein</fullName>
    </recommendedName>
</protein>
<accession>A0A7G8BD02</accession>
<evidence type="ECO:0000313" key="1">
    <source>
        <dbReference type="EMBL" id="QNI30422.1"/>
    </source>
</evidence>